<sequence length="90" mass="10284">MRVTNIVMFSMNESCYILTKSNASNIEIAFSAILRRSTRPLGAVRYESLRMFQDTIKLSNTVLLGFRFLNSAQSSFGYATKQLDNRQCFV</sequence>
<proteinExistence type="predicted"/>
<evidence type="ECO:0000313" key="1">
    <source>
        <dbReference type="EMBL" id="RCH78986.1"/>
    </source>
</evidence>
<gene>
    <name evidence="1" type="ORF">CU098_005241</name>
</gene>
<name>A0A367IMY1_RHIST</name>
<accession>A0A367IMY1</accession>
<keyword evidence="2" id="KW-1185">Reference proteome</keyword>
<protein>
    <submittedName>
        <fullName evidence="1">Uncharacterized protein</fullName>
    </submittedName>
</protein>
<dbReference type="AlphaFoldDB" id="A0A367IMY1"/>
<dbReference type="Proteomes" id="UP000253551">
    <property type="component" value="Unassembled WGS sequence"/>
</dbReference>
<organism evidence="1 2">
    <name type="scientific">Rhizopus stolonifer</name>
    <name type="common">Rhizopus nigricans</name>
    <dbReference type="NCBI Taxonomy" id="4846"/>
    <lineage>
        <taxon>Eukaryota</taxon>
        <taxon>Fungi</taxon>
        <taxon>Fungi incertae sedis</taxon>
        <taxon>Mucoromycota</taxon>
        <taxon>Mucoromycotina</taxon>
        <taxon>Mucoromycetes</taxon>
        <taxon>Mucorales</taxon>
        <taxon>Mucorineae</taxon>
        <taxon>Rhizopodaceae</taxon>
        <taxon>Rhizopus</taxon>
    </lineage>
</organism>
<reference evidence="1 2" key="1">
    <citation type="journal article" date="2018" name="G3 (Bethesda)">
        <title>Phylogenetic and Phylogenomic Definition of Rhizopus Species.</title>
        <authorList>
            <person name="Gryganskyi A.P."/>
            <person name="Golan J."/>
            <person name="Dolatabadi S."/>
            <person name="Mondo S."/>
            <person name="Robb S."/>
            <person name="Idnurm A."/>
            <person name="Muszewska A."/>
            <person name="Steczkiewicz K."/>
            <person name="Masonjones S."/>
            <person name="Liao H.L."/>
            <person name="Gajdeczka M.T."/>
            <person name="Anike F."/>
            <person name="Vuek A."/>
            <person name="Anishchenko I.M."/>
            <person name="Voigt K."/>
            <person name="de Hoog G.S."/>
            <person name="Smith M.E."/>
            <person name="Heitman J."/>
            <person name="Vilgalys R."/>
            <person name="Stajich J.E."/>
        </authorList>
    </citation>
    <scope>NUCLEOTIDE SEQUENCE [LARGE SCALE GENOMIC DNA]</scope>
    <source>
        <strain evidence="1 2">LSU 92-RS-03</strain>
    </source>
</reference>
<dbReference type="EMBL" id="PJQM01006860">
    <property type="protein sequence ID" value="RCH78986.1"/>
    <property type="molecule type" value="Genomic_DNA"/>
</dbReference>
<evidence type="ECO:0000313" key="2">
    <source>
        <dbReference type="Proteomes" id="UP000253551"/>
    </source>
</evidence>
<comment type="caution">
    <text evidence="1">The sequence shown here is derived from an EMBL/GenBank/DDBJ whole genome shotgun (WGS) entry which is preliminary data.</text>
</comment>